<evidence type="ECO:0000256" key="1">
    <source>
        <dbReference type="ARBA" id="ARBA00022553"/>
    </source>
</evidence>
<comment type="caution">
    <text evidence="4">The sequence shown here is derived from an EMBL/GenBank/DDBJ whole genome shotgun (WGS) entry which is preliminary data.</text>
</comment>
<dbReference type="RefSeq" id="WP_108311542.1">
    <property type="nucleotide sequence ID" value="NZ_NESN01000001.1"/>
</dbReference>
<gene>
    <name evidence="4" type="ORF">B9Z37_03070</name>
</gene>
<dbReference type="InterPro" id="IPR001789">
    <property type="entry name" value="Sig_transdc_resp-reg_receiver"/>
</dbReference>
<dbReference type="CDD" id="cd00156">
    <property type="entry name" value="REC"/>
    <property type="match status" value="1"/>
</dbReference>
<proteinExistence type="predicted"/>
<dbReference type="Proteomes" id="UP000250790">
    <property type="component" value="Unassembled WGS sequence"/>
</dbReference>
<dbReference type="InterPro" id="IPR050595">
    <property type="entry name" value="Bact_response_regulator"/>
</dbReference>
<dbReference type="GO" id="GO:0000160">
    <property type="term" value="P:phosphorelay signal transduction system"/>
    <property type="evidence" value="ECO:0007669"/>
    <property type="project" value="InterPro"/>
</dbReference>
<dbReference type="InterPro" id="IPR041657">
    <property type="entry name" value="HTH_17"/>
</dbReference>
<evidence type="ECO:0000256" key="2">
    <source>
        <dbReference type="PROSITE-ProRule" id="PRU00169"/>
    </source>
</evidence>
<dbReference type="Pfam" id="PF12728">
    <property type="entry name" value="HTH_17"/>
    <property type="match status" value="1"/>
</dbReference>
<dbReference type="OrthoDB" id="5416564at2"/>
<dbReference type="InterPro" id="IPR010093">
    <property type="entry name" value="SinI_DNA-bd"/>
</dbReference>
<feature type="domain" description="Response regulatory" evidence="3">
    <location>
        <begin position="78"/>
        <end position="196"/>
    </location>
</feature>
<protein>
    <submittedName>
        <fullName evidence="4">Response regulator receiver protein</fullName>
    </submittedName>
</protein>
<organism evidence="4 5">
    <name type="scientific">Limnohabitans parvus II-B4</name>
    <dbReference type="NCBI Taxonomy" id="1293052"/>
    <lineage>
        <taxon>Bacteria</taxon>
        <taxon>Pseudomonadati</taxon>
        <taxon>Pseudomonadota</taxon>
        <taxon>Betaproteobacteria</taxon>
        <taxon>Burkholderiales</taxon>
        <taxon>Comamonadaceae</taxon>
        <taxon>Limnohabitans</taxon>
    </lineage>
</organism>
<dbReference type="EMBL" id="NESN01000001">
    <property type="protein sequence ID" value="PUE55552.1"/>
    <property type="molecule type" value="Genomic_DNA"/>
</dbReference>
<sequence length="216" mass="24208">MQTNTTPDTPEDYCGTTYAAKLLGLSVGTIQTLVEKNELQAWKTQGGHRRISMPSIREYQRKHNMLTIQTEPRDNRLRVLLVEDDAVTREMLRGYCNRSSMPVDCTAMSSGLEALIDISSIKPDVLITDLDMPGVDGFELLRTLRQNPQFNRMTTLVLSALTPEEIDGRGGLPEGTIFMSKPINMDWFNGFFTAFLAGRYIELHTSDNQKTSAQAA</sequence>
<keyword evidence="1 2" id="KW-0597">Phosphoprotein</keyword>
<name>A0A315EHK0_9BURK</name>
<dbReference type="PROSITE" id="PS50110">
    <property type="entry name" value="RESPONSE_REGULATORY"/>
    <property type="match status" value="1"/>
</dbReference>
<reference evidence="4 5" key="1">
    <citation type="submission" date="2017-04" db="EMBL/GenBank/DDBJ databases">
        <title>Unexpected and diverse lifestyles within the genus Limnohabitans.</title>
        <authorList>
            <person name="Kasalicky V."/>
            <person name="Mehrshad M."/>
            <person name="Andrei S.-A."/>
            <person name="Salcher M."/>
            <person name="Kratochvilova H."/>
            <person name="Simek K."/>
            <person name="Ghai R."/>
        </authorList>
    </citation>
    <scope>NUCLEOTIDE SEQUENCE [LARGE SCALE GENOMIC DNA]</scope>
    <source>
        <strain evidence="4 5">II-B4</strain>
    </source>
</reference>
<dbReference type="Gene3D" id="3.40.50.2300">
    <property type="match status" value="1"/>
</dbReference>
<feature type="modified residue" description="4-aspartylphosphate" evidence="2">
    <location>
        <position position="129"/>
    </location>
</feature>
<dbReference type="AlphaFoldDB" id="A0A315EHK0"/>
<dbReference type="NCBIfam" id="TIGR01764">
    <property type="entry name" value="excise"/>
    <property type="match status" value="1"/>
</dbReference>
<evidence type="ECO:0000313" key="4">
    <source>
        <dbReference type="EMBL" id="PUE55552.1"/>
    </source>
</evidence>
<dbReference type="SUPFAM" id="SSF52172">
    <property type="entry name" value="CheY-like"/>
    <property type="match status" value="1"/>
</dbReference>
<keyword evidence="5" id="KW-1185">Reference proteome</keyword>
<dbReference type="InterPro" id="IPR011006">
    <property type="entry name" value="CheY-like_superfamily"/>
</dbReference>
<evidence type="ECO:0000259" key="3">
    <source>
        <dbReference type="PROSITE" id="PS50110"/>
    </source>
</evidence>
<evidence type="ECO:0000313" key="5">
    <source>
        <dbReference type="Proteomes" id="UP000250790"/>
    </source>
</evidence>
<accession>A0A315EHK0</accession>
<dbReference type="PANTHER" id="PTHR44591:SF3">
    <property type="entry name" value="RESPONSE REGULATORY DOMAIN-CONTAINING PROTEIN"/>
    <property type="match status" value="1"/>
</dbReference>
<dbReference type="PANTHER" id="PTHR44591">
    <property type="entry name" value="STRESS RESPONSE REGULATOR PROTEIN 1"/>
    <property type="match status" value="1"/>
</dbReference>
<dbReference type="SMART" id="SM00448">
    <property type="entry name" value="REC"/>
    <property type="match status" value="1"/>
</dbReference>
<dbReference type="GO" id="GO:0003677">
    <property type="term" value="F:DNA binding"/>
    <property type="evidence" value="ECO:0007669"/>
    <property type="project" value="InterPro"/>
</dbReference>
<dbReference type="Gene3D" id="1.10.1660.10">
    <property type="match status" value="1"/>
</dbReference>
<dbReference type="Pfam" id="PF00072">
    <property type="entry name" value="Response_reg"/>
    <property type="match status" value="1"/>
</dbReference>